<dbReference type="Pfam" id="PF04564">
    <property type="entry name" value="U-box"/>
    <property type="match status" value="1"/>
</dbReference>
<dbReference type="InterPro" id="IPR003613">
    <property type="entry name" value="Ubox_domain"/>
</dbReference>
<dbReference type="SMART" id="SM00504">
    <property type="entry name" value="Ubox"/>
    <property type="match status" value="1"/>
</dbReference>
<dbReference type="SUPFAM" id="SSF56112">
    <property type="entry name" value="Protein kinase-like (PK-like)"/>
    <property type="match status" value="1"/>
</dbReference>
<gene>
    <name evidence="12" type="ORF">H6P81_004708</name>
</gene>
<keyword evidence="4" id="KW-0808">Transferase</keyword>
<evidence type="ECO:0000256" key="1">
    <source>
        <dbReference type="ARBA" id="ARBA00000900"/>
    </source>
</evidence>
<dbReference type="CDD" id="cd16655">
    <property type="entry name" value="RING-Ubox_WDSUB1-like"/>
    <property type="match status" value="1"/>
</dbReference>
<keyword evidence="8 9" id="KW-0067">ATP-binding</keyword>
<dbReference type="PROSITE" id="PS50011">
    <property type="entry name" value="PROTEIN_KINASE_DOM"/>
    <property type="match status" value="1"/>
</dbReference>
<dbReference type="Pfam" id="PF00069">
    <property type="entry name" value="Pkinase"/>
    <property type="match status" value="1"/>
</dbReference>
<comment type="pathway">
    <text evidence="2">Protein modification; protein ubiquitination.</text>
</comment>
<evidence type="ECO:0000313" key="13">
    <source>
        <dbReference type="Proteomes" id="UP000825729"/>
    </source>
</evidence>
<evidence type="ECO:0000256" key="6">
    <source>
        <dbReference type="ARBA" id="ARBA00022777"/>
    </source>
</evidence>
<comment type="catalytic activity">
    <reaction evidence="1">
        <text>S-ubiquitinyl-[E2 ubiquitin-conjugating enzyme]-L-cysteine + [acceptor protein]-L-lysine = [E2 ubiquitin-conjugating enzyme]-L-cysteine + N(6)-ubiquitinyl-[acceptor protein]-L-lysine.</text>
        <dbReference type="EC" id="2.3.2.27"/>
    </reaction>
</comment>
<feature type="coiled-coil region" evidence="10">
    <location>
        <begin position="351"/>
        <end position="385"/>
    </location>
</feature>
<dbReference type="InterPro" id="IPR000719">
    <property type="entry name" value="Prot_kinase_dom"/>
</dbReference>
<dbReference type="SUPFAM" id="SSF57850">
    <property type="entry name" value="RING/U-box"/>
    <property type="match status" value="1"/>
</dbReference>
<dbReference type="GO" id="GO:0061630">
    <property type="term" value="F:ubiquitin protein ligase activity"/>
    <property type="evidence" value="ECO:0007669"/>
    <property type="project" value="UniProtKB-EC"/>
</dbReference>
<keyword evidence="5 9" id="KW-0547">Nucleotide-binding</keyword>
<evidence type="ECO:0000256" key="9">
    <source>
        <dbReference type="PROSITE-ProRule" id="PRU10141"/>
    </source>
</evidence>
<sequence length="784" mass="87357">MAAAVVVVVNGTHRSRRALRWALQKFPPSDRIVLAHVLPPLVSVPTPSGNKILMSEIRTDVSARILHDRKLKAEENFIPFKKLCQPREVGTLLLEDDSPAAALLKYASESGVKNLVLGSASSSNCFMRKFKGGEDLPASILELAPNTCSIYVVLRKKILTRVSNTSCSRGPITSQLHHSNLLNKTSGPSLLSQRGSNRVILKEVPHSQSSLSSTHRTTLSIAQRVSEDTCSQSVSPGGFAIRNGGRAEATVLSASDAEISEVTVLSPISERKQLKSETLQTPTLKALDYKNAFQYAFPVSHSTNLLEAQVEVEKLKIELSNTFALYNQACQELAYVKNKVHVLSSECSEEASNVKDALEREETLKRSAEEEKTKHLEIIKEVEEARQLFAREAYGRQKAEMNALKVSFERKKLIDSLLLSDKRYRRYSIEEILAATEGFSDSKKIGEGGYGKVYKCSIDYTPVAVKVLRLDAPDKKEEFLKEVEVLSQLCHPHLLLLLGACPENGCLVYEYMDNGSLEDRLFCRNNTPPIPWYTRFQIILEVAQGLAFLHGMKPEPIVHRDLKPGNILLDVNYVSKIGDVGLAKFLTEIVPDSVTEYHETVLAGTLYYMDPEYQRTGTIRPKSDLYALGVVILQLLTGKHPAGLLTAVENAIKTGSFRDILDKSITDWPLVSPEKLACIGLKCSSLRCRDRPDLESEVIPQLEALVDIADGRVRLRQINVYAPSHYLCPILQEVMGDPHIAADGFTYEHIAIKKWLEKYIGILQILDEVTGNFCWSFEVLRTVQ</sequence>
<dbReference type="InterPro" id="IPR017441">
    <property type="entry name" value="Protein_kinase_ATP_BS"/>
</dbReference>
<keyword evidence="6" id="KW-0418">Kinase</keyword>
<evidence type="ECO:0000256" key="10">
    <source>
        <dbReference type="SAM" id="Coils"/>
    </source>
</evidence>
<dbReference type="AlphaFoldDB" id="A0AAV7ETC4"/>
<protein>
    <recommendedName>
        <fullName evidence="3">RING-type E3 ubiquitin transferase</fullName>
        <ecNumber evidence="3">2.3.2.27</ecNumber>
    </recommendedName>
</protein>
<dbReference type="InterPro" id="IPR008271">
    <property type="entry name" value="Ser/Thr_kinase_AS"/>
</dbReference>
<keyword evidence="7" id="KW-0833">Ubl conjugation pathway</keyword>
<accession>A0AAV7ETC4</accession>
<evidence type="ECO:0000259" key="11">
    <source>
        <dbReference type="PROSITE" id="PS50011"/>
    </source>
</evidence>
<evidence type="ECO:0000256" key="4">
    <source>
        <dbReference type="ARBA" id="ARBA00022679"/>
    </source>
</evidence>
<evidence type="ECO:0000256" key="7">
    <source>
        <dbReference type="ARBA" id="ARBA00022786"/>
    </source>
</evidence>
<reference evidence="12 13" key="1">
    <citation type="submission" date="2021-07" db="EMBL/GenBank/DDBJ databases">
        <title>The Aristolochia fimbriata genome: insights into angiosperm evolution, floral development and chemical biosynthesis.</title>
        <authorList>
            <person name="Jiao Y."/>
        </authorList>
    </citation>
    <scope>NUCLEOTIDE SEQUENCE [LARGE SCALE GENOMIC DNA]</scope>
    <source>
        <strain evidence="12">IBCAS-2021</strain>
        <tissue evidence="12">Leaf</tissue>
    </source>
</reference>
<dbReference type="GO" id="GO:0016567">
    <property type="term" value="P:protein ubiquitination"/>
    <property type="evidence" value="ECO:0007669"/>
    <property type="project" value="InterPro"/>
</dbReference>
<dbReference type="Gene3D" id="3.30.200.20">
    <property type="entry name" value="Phosphorylase Kinase, domain 1"/>
    <property type="match status" value="1"/>
</dbReference>
<evidence type="ECO:0000256" key="5">
    <source>
        <dbReference type="ARBA" id="ARBA00022741"/>
    </source>
</evidence>
<feature type="domain" description="Protein kinase" evidence="11">
    <location>
        <begin position="439"/>
        <end position="706"/>
    </location>
</feature>
<evidence type="ECO:0000256" key="8">
    <source>
        <dbReference type="ARBA" id="ARBA00022840"/>
    </source>
</evidence>
<comment type="caution">
    <text evidence="12">The sequence shown here is derived from an EMBL/GenBank/DDBJ whole genome shotgun (WGS) entry which is preliminary data.</text>
</comment>
<dbReference type="PANTHER" id="PTHR45647:SF65">
    <property type="entry name" value="U-BOX DOMAIN-CONTAINING PROTEIN KINASE FAMILY PROTEIN"/>
    <property type="match status" value="1"/>
</dbReference>
<dbReference type="InterPro" id="IPR014729">
    <property type="entry name" value="Rossmann-like_a/b/a_fold"/>
</dbReference>
<feature type="binding site" evidence="9">
    <location>
        <position position="466"/>
    </location>
    <ligand>
        <name>ATP</name>
        <dbReference type="ChEBI" id="CHEBI:30616"/>
    </ligand>
</feature>
<proteinExistence type="predicted"/>
<evidence type="ECO:0000256" key="2">
    <source>
        <dbReference type="ARBA" id="ARBA00004906"/>
    </source>
</evidence>
<dbReference type="EC" id="2.3.2.27" evidence="3"/>
<dbReference type="Gene3D" id="3.30.40.10">
    <property type="entry name" value="Zinc/RING finger domain, C3HC4 (zinc finger)"/>
    <property type="match status" value="1"/>
</dbReference>
<dbReference type="EMBL" id="JAINDJ010000003">
    <property type="protein sequence ID" value="KAG9451804.1"/>
    <property type="molecule type" value="Genomic_DNA"/>
</dbReference>
<dbReference type="SMART" id="SM00220">
    <property type="entry name" value="S_TKc"/>
    <property type="match status" value="1"/>
</dbReference>
<dbReference type="InterPro" id="IPR011009">
    <property type="entry name" value="Kinase-like_dom_sf"/>
</dbReference>
<dbReference type="PANTHER" id="PTHR45647">
    <property type="entry name" value="OS02G0152300 PROTEIN"/>
    <property type="match status" value="1"/>
</dbReference>
<dbReference type="Gene3D" id="3.40.50.620">
    <property type="entry name" value="HUPs"/>
    <property type="match status" value="1"/>
</dbReference>
<evidence type="ECO:0000256" key="3">
    <source>
        <dbReference type="ARBA" id="ARBA00012483"/>
    </source>
</evidence>
<dbReference type="GO" id="GO:0005524">
    <property type="term" value="F:ATP binding"/>
    <property type="evidence" value="ECO:0007669"/>
    <property type="project" value="UniProtKB-UniRule"/>
</dbReference>
<dbReference type="PROSITE" id="PS00107">
    <property type="entry name" value="PROTEIN_KINASE_ATP"/>
    <property type="match status" value="1"/>
</dbReference>
<dbReference type="GO" id="GO:0004672">
    <property type="term" value="F:protein kinase activity"/>
    <property type="evidence" value="ECO:0007669"/>
    <property type="project" value="InterPro"/>
</dbReference>
<dbReference type="Proteomes" id="UP000825729">
    <property type="component" value="Unassembled WGS sequence"/>
</dbReference>
<dbReference type="CDD" id="cd01989">
    <property type="entry name" value="USP_STK_Ubox_N"/>
    <property type="match status" value="1"/>
</dbReference>
<dbReference type="InterPro" id="IPR051348">
    <property type="entry name" value="U-box_ubiquitin_ligases"/>
</dbReference>
<keyword evidence="10" id="KW-0175">Coiled coil</keyword>
<keyword evidence="13" id="KW-1185">Reference proteome</keyword>
<evidence type="ECO:0000313" key="12">
    <source>
        <dbReference type="EMBL" id="KAG9451804.1"/>
    </source>
</evidence>
<dbReference type="PROSITE" id="PS00108">
    <property type="entry name" value="PROTEIN_KINASE_ST"/>
    <property type="match status" value="1"/>
</dbReference>
<dbReference type="Gene3D" id="1.10.510.10">
    <property type="entry name" value="Transferase(Phosphotransferase) domain 1"/>
    <property type="match status" value="1"/>
</dbReference>
<name>A0AAV7ETC4_ARIFI</name>
<dbReference type="SUPFAM" id="SSF52402">
    <property type="entry name" value="Adenine nucleotide alpha hydrolases-like"/>
    <property type="match status" value="1"/>
</dbReference>
<dbReference type="InterPro" id="IPR013083">
    <property type="entry name" value="Znf_RING/FYVE/PHD"/>
</dbReference>
<organism evidence="12 13">
    <name type="scientific">Aristolochia fimbriata</name>
    <name type="common">White veined hardy Dutchman's pipe vine</name>
    <dbReference type="NCBI Taxonomy" id="158543"/>
    <lineage>
        <taxon>Eukaryota</taxon>
        <taxon>Viridiplantae</taxon>
        <taxon>Streptophyta</taxon>
        <taxon>Embryophyta</taxon>
        <taxon>Tracheophyta</taxon>
        <taxon>Spermatophyta</taxon>
        <taxon>Magnoliopsida</taxon>
        <taxon>Magnoliidae</taxon>
        <taxon>Piperales</taxon>
        <taxon>Aristolochiaceae</taxon>
        <taxon>Aristolochia</taxon>
    </lineage>
</organism>